<keyword evidence="1" id="KW-0862">Zinc</keyword>
<dbReference type="VEuPathDB" id="CryptoDB:Cvel_18637"/>
<dbReference type="PhylomeDB" id="A0A0G4FT87"/>
<feature type="compositionally biased region" description="Basic and acidic residues" evidence="2">
    <location>
        <begin position="160"/>
        <end position="173"/>
    </location>
</feature>
<dbReference type="GO" id="GO:0008270">
    <property type="term" value="F:zinc ion binding"/>
    <property type="evidence" value="ECO:0007669"/>
    <property type="project" value="UniProtKB-KW"/>
</dbReference>
<gene>
    <name evidence="4" type="ORF">Cvel_18637</name>
</gene>
<feature type="region of interest" description="Disordered" evidence="2">
    <location>
        <begin position="819"/>
        <end position="848"/>
    </location>
</feature>
<proteinExistence type="predicted"/>
<feature type="compositionally biased region" description="Basic and acidic residues" evidence="2">
    <location>
        <begin position="550"/>
        <end position="560"/>
    </location>
</feature>
<feature type="compositionally biased region" description="Low complexity" evidence="2">
    <location>
        <begin position="826"/>
        <end position="837"/>
    </location>
</feature>
<feature type="compositionally biased region" description="Polar residues" evidence="2">
    <location>
        <begin position="519"/>
        <end position="529"/>
    </location>
</feature>
<feature type="compositionally biased region" description="Basic and acidic residues" evidence="2">
    <location>
        <begin position="617"/>
        <end position="639"/>
    </location>
</feature>
<keyword evidence="1" id="KW-0863">Zinc-finger</keyword>
<dbReference type="EMBL" id="CDMZ01000614">
    <property type="protein sequence ID" value="CEM17935.1"/>
    <property type="molecule type" value="Genomic_DNA"/>
</dbReference>
<feature type="region of interest" description="Disordered" evidence="2">
    <location>
        <begin position="493"/>
        <end position="645"/>
    </location>
</feature>
<evidence type="ECO:0000256" key="1">
    <source>
        <dbReference type="PROSITE-ProRule" id="PRU00723"/>
    </source>
</evidence>
<feature type="region of interest" description="Disordered" evidence="2">
    <location>
        <begin position="156"/>
        <end position="193"/>
    </location>
</feature>
<feature type="domain" description="C3H1-type" evidence="3">
    <location>
        <begin position="282"/>
        <end position="311"/>
    </location>
</feature>
<accession>A0A0G4FT87</accession>
<reference evidence="4" key="1">
    <citation type="submission" date="2014-11" db="EMBL/GenBank/DDBJ databases">
        <authorList>
            <person name="Otto D Thomas"/>
            <person name="Naeem Raeece"/>
        </authorList>
    </citation>
    <scope>NUCLEOTIDE SEQUENCE</scope>
</reference>
<feature type="region of interest" description="Disordered" evidence="2">
    <location>
        <begin position="865"/>
        <end position="887"/>
    </location>
</feature>
<evidence type="ECO:0000256" key="2">
    <source>
        <dbReference type="SAM" id="MobiDB-lite"/>
    </source>
</evidence>
<feature type="zinc finger region" description="C3H1-type" evidence="1">
    <location>
        <begin position="282"/>
        <end position="311"/>
    </location>
</feature>
<dbReference type="PROSITE" id="PS50103">
    <property type="entry name" value="ZF_C3H1"/>
    <property type="match status" value="1"/>
</dbReference>
<keyword evidence="1" id="KW-0479">Metal-binding</keyword>
<evidence type="ECO:0000313" key="4">
    <source>
        <dbReference type="EMBL" id="CEM17935.1"/>
    </source>
</evidence>
<feature type="compositionally biased region" description="Low complexity" evidence="2">
    <location>
        <begin position="175"/>
        <end position="184"/>
    </location>
</feature>
<sequence length="924" mass="100632">MVEETPEVRQYLRDTQKLLEENGGEVLMSAVGINLGRPPVSGVRISELFSEYPVHFRIEGHGPRITLGLNVPLPTSSSVVVKDVEAYLKATEQLLKKYGGSARMAQVGAGVGKPPVADVKHKIFFAMYPQLFYMEGQAGFLTLFLRAQSCGFGYTPGDATESRQKPETGERAVPRRTSSPVRPVSEVESGKDEGRLVWSVRDSQTECSSGRGCQKISCQKRHPEGLRPLCPRVAACSDPLCSNFHVTLHPKNGGTIPSNKLKNTAGKASAVRACLQNDLEEQPYSEYCIKDCESEGGCPHGDRCRYLHVLSSMRDKQRELDESLLCSFKKKCLNFSCQKEHPNGRRSPCPKVQVCSDPLCWFLHVVLQLSDGSKIASNHLQNSAAKIAAVREKLGSSEKGGKGGGRKLRMCTEGPSCPNPNACSDLHLVEKSAANAAKASDSAAGGMPPSAILERRLSHHPLPECVAERDSEEVVSLTEGIRRQAWVNGGWEEERGEAAMSPPLSFTGGLEDHGERMSTPPQKKATQPGSRRVTESAAETRPPCSPKLSQSRDLREKGEGGIRGLIQGRSMPASVGGSDLGSEGRPSLGSGPGARAVRSNDAQESVEKFSRLIPPEAEDRKKQQQQEEGESRPVGEYRRPMQRRRGRGVSVLRSALRVTPLVVDGFGWGILTHRDPSALDELEEFLQEEISGGAGDGRELLIPRDGRFFLYPNPAEGRRLHVPGFDSAEELESHVMFLHHLQRRGWTWVEVEMSSLAYAEKVGERAGEGQGEMQRPGRVVGRCLGEVAARACEEAEYEPVGAAVREGMEVGDVVLVLADPGGGSGSASSSSSSPGSLWEEEGEGKASERIGNDLIESAAWRRWPSLHQQQQAHHVQQQSGSGGRSSSSGHFGVLRWVVFAGNGLRKPGEAVEEWGRHTRRLLHF</sequence>
<dbReference type="AlphaFoldDB" id="A0A0G4FT87"/>
<evidence type="ECO:0000259" key="3">
    <source>
        <dbReference type="PROSITE" id="PS50103"/>
    </source>
</evidence>
<protein>
    <recommendedName>
        <fullName evidence="3">C3H1-type domain-containing protein</fullName>
    </recommendedName>
</protein>
<organism evidence="4">
    <name type="scientific">Chromera velia CCMP2878</name>
    <dbReference type="NCBI Taxonomy" id="1169474"/>
    <lineage>
        <taxon>Eukaryota</taxon>
        <taxon>Sar</taxon>
        <taxon>Alveolata</taxon>
        <taxon>Colpodellida</taxon>
        <taxon>Chromeraceae</taxon>
        <taxon>Chromera</taxon>
    </lineage>
</organism>
<name>A0A0G4FT87_9ALVE</name>
<dbReference type="InterPro" id="IPR000571">
    <property type="entry name" value="Znf_CCCH"/>
</dbReference>